<gene>
    <name evidence="2" type="primary">LOC100186206</name>
</gene>
<organism evidence="2">
    <name type="scientific">Phallusia mammillata</name>
    <dbReference type="NCBI Taxonomy" id="59560"/>
    <lineage>
        <taxon>Eukaryota</taxon>
        <taxon>Metazoa</taxon>
        <taxon>Chordata</taxon>
        <taxon>Tunicata</taxon>
        <taxon>Ascidiacea</taxon>
        <taxon>Phlebobranchia</taxon>
        <taxon>Ascidiidae</taxon>
        <taxon>Phallusia</taxon>
    </lineage>
</organism>
<dbReference type="PROSITE" id="PS50234">
    <property type="entry name" value="VWFA"/>
    <property type="match status" value="1"/>
</dbReference>
<proteinExistence type="evidence at transcript level"/>
<name>A0A6F9DIM0_9ASCI</name>
<protein>
    <submittedName>
        <fullName evidence="2">Uncharacterized protein LOC100186206</fullName>
    </submittedName>
</protein>
<dbReference type="Pfam" id="PF00092">
    <property type="entry name" value="VWA"/>
    <property type="match status" value="1"/>
</dbReference>
<accession>A0A6F9DIM0</accession>
<dbReference type="InterPro" id="IPR002035">
    <property type="entry name" value="VWF_A"/>
</dbReference>
<feature type="domain" description="VWFA" evidence="1">
    <location>
        <begin position="31"/>
        <end position="221"/>
    </location>
</feature>
<dbReference type="EMBL" id="LR787127">
    <property type="protein sequence ID" value="CAB3262989.1"/>
    <property type="molecule type" value="mRNA"/>
</dbReference>
<dbReference type="SMART" id="SM00327">
    <property type="entry name" value="VWA"/>
    <property type="match status" value="1"/>
</dbReference>
<dbReference type="AlphaFoldDB" id="A0A6F9DIM0"/>
<dbReference type="Gene3D" id="3.40.50.410">
    <property type="entry name" value="von Willebrand factor, type A domain"/>
    <property type="match status" value="1"/>
</dbReference>
<evidence type="ECO:0000313" key="2">
    <source>
        <dbReference type="EMBL" id="CAB3262989.1"/>
    </source>
</evidence>
<dbReference type="SUPFAM" id="SSF53300">
    <property type="entry name" value="vWA-like"/>
    <property type="match status" value="1"/>
</dbReference>
<sequence length="228" mass="25629">MQPKKFAQFTLSLHLRRKLHPGVCPPYETIDLIIAIQSSGYAEEEYSIVKTFLVDFIKEMVQLTSSDTRVKLLSFQEKPDPFGRSPKIGFKSPYAVIEKVEELKMSKGKGSSWFWTLNLIQKMVFAPNFGNREDAKDFIVLIVNDLPTDDSLYDATIPARQLRDEGVKIIVIGILPHDSTTTRELFISKLFQITGSRDKIIIADGGAESFNDKLPSLPQALCGQPCSD</sequence>
<reference evidence="2" key="1">
    <citation type="submission" date="2020-04" db="EMBL/GenBank/DDBJ databases">
        <authorList>
            <person name="Neveu A P."/>
        </authorList>
    </citation>
    <scope>NUCLEOTIDE SEQUENCE</scope>
    <source>
        <tissue evidence="2">Whole embryo</tissue>
    </source>
</reference>
<dbReference type="InterPro" id="IPR036465">
    <property type="entry name" value="vWFA_dom_sf"/>
</dbReference>
<evidence type="ECO:0000259" key="1">
    <source>
        <dbReference type="PROSITE" id="PS50234"/>
    </source>
</evidence>